<comment type="caution">
    <text evidence="5">The sequence shown here is derived from an EMBL/GenBank/DDBJ whole genome shotgun (WGS) entry which is preliminary data.</text>
</comment>
<evidence type="ECO:0000256" key="2">
    <source>
        <dbReference type="ARBA" id="ARBA00023125"/>
    </source>
</evidence>
<dbReference type="Pfam" id="PF12833">
    <property type="entry name" value="HTH_18"/>
    <property type="match status" value="1"/>
</dbReference>
<evidence type="ECO:0000256" key="1">
    <source>
        <dbReference type="ARBA" id="ARBA00023015"/>
    </source>
</evidence>
<dbReference type="Proteomes" id="UP000268007">
    <property type="component" value="Unassembled WGS sequence"/>
</dbReference>
<dbReference type="SUPFAM" id="SSF46689">
    <property type="entry name" value="Homeodomain-like"/>
    <property type="match status" value="1"/>
</dbReference>
<evidence type="ECO:0000259" key="4">
    <source>
        <dbReference type="PROSITE" id="PS01124"/>
    </source>
</evidence>
<evidence type="ECO:0000256" key="3">
    <source>
        <dbReference type="ARBA" id="ARBA00023163"/>
    </source>
</evidence>
<proteinExistence type="predicted"/>
<dbReference type="Gene3D" id="1.10.10.60">
    <property type="entry name" value="Homeodomain-like"/>
    <property type="match status" value="1"/>
</dbReference>
<keyword evidence="6" id="KW-1185">Reference proteome</keyword>
<protein>
    <submittedName>
        <fullName evidence="5">Helix-turn-helix protein</fullName>
    </submittedName>
</protein>
<accession>A0A495J840</accession>
<name>A0A495J840_9SPHI</name>
<dbReference type="OrthoDB" id="9816214at2"/>
<keyword evidence="1" id="KW-0805">Transcription regulation</keyword>
<dbReference type="PANTHER" id="PTHR43280:SF32">
    <property type="entry name" value="TRANSCRIPTIONAL REGULATORY PROTEIN"/>
    <property type="match status" value="1"/>
</dbReference>
<feature type="domain" description="HTH araC/xylS-type" evidence="4">
    <location>
        <begin position="203"/>
        <end position="304"/>
    </location>
</feature>
<dbReference type="GO" id="GO:0003700">
    <property type="term" value="F:DNA-binding transcription factor activity"/>
    <property type="evidence" value="ECO:0007669"/>
    <property type="project" value="InterPro"/>
</dbReference>
<sequence>MSAVQLHRFKTIAQYHHMVGLPKPEHPLISVVNVADIKGSFMPGQVSLIFDFYSIAMKRAPDRKFKYGQQTYDFFEGTLFCMAPGQVFGFEVKEGIEHKPSGWMILIHPDFLWNTPLAKTIKQYEYFSYSANESLQLSEKEENLMTGIVQYMEQEYHSNIDKFTDTVITAQLELLLTYTNRFYQRQFITRKIANHQIIDTVEAMLTAYFNSDVLAKQGLPTVAYIAGQLNLTPGYLSELLKTLTGQSTQQHIHDKLIEKAKEKLSTTTLSISQIAYQLGFEHSQSFSKLFKTKTEVSPLEFRQSFN</sequence>
<dbReference type="EMBL" id="RBKU01000001">
    <property type="protein sequence ID" value="RKR84923.1"/>
    <property type="molecule type" value="Genomic_DNA"/>
</dbReference>
<evidence type="ECO:0000313" key="6">
    <source>
        <dbReference type="Proteomes" id="UP000268007"/>
    </source>
</evidence>
<keyword evidence="3" id="KW-0804">Transcription</keyword>
<dbReference type="PANTHER" id="PTHR43280">
    <property type="entry name" value="ARAC-FAMILY TRANSCRIPTIONAL REGULATOR"/>
    <property type="match status" value="1"/>
</dbReference>
<organism evidence="5 6">
    <name type="scientific">Mucilaginibacter gracilis</name>
    <dbReference type="NCBI Taxonomy" id="423350"/>
    <lineage>
        <taxon>Bacteria</taxon>
        <taxon>Pseudomonadati</taxon>
        <taxon>Bacteroidota</taxon>
        <taxon>Sphingobacteriia</taxon>
        <taxon>Sphingobacteriales</taxon>
        <taxon>Sphingobacteriaceae</taxon>
        <taxon>Mucilaginibacter</taxon>
    </lineage>
</organism>
<dbReference type="AlphaFoldDB" id="A0A495J840"/>
<dbReference type="GO" id="GO:0043565">
    <property type="term" value="F:sequence-specific DNA binding"/>
    <property type="evidence" value="ECO:0007669"/>
    <property type="project" value="InterPro"/>
</dbReference>
<dbReference type="InterPro" id="IPR018060">
    <property type="entry name" value="HTH_AraC"/>
</dbReference>
<reference evidence="5 6" key="1">
    <citation type="submission" date="2018-10" db="EMBL/GenBank/DDBJ databases">
        <title>Genomic Encyclopedia of Archaeal and Bacterial Type Strains, Phase II (KMG-II): from individual species to whole genera.</title>
        <authorList>
            <person name="Goeker M."/>
        </authorList>
    </citation>
    <scope>NUCLEOTIDE SEQUENCE [LARGE SCALE GENOMIC DNA]</scope>
    <source>
        <strain evidence="5 6">DSM 18602</strain>
    </source>
</reference>
<dbReference type="PROSITE" id="PS01124">
    <property type="entry name" value="HTH_ARAC_FAMILY_2"/>
    <property type="match status" value="1"/>
</dbReference>
<dbReference type="SMART" id="SM00342">
    <property type="entry name" value="HTH_ARAC"/>
    <property type="match status" value="1"/>
</dbReference>
<dbReference type="InterPro" id="IPR009057">
    <property type="entry name" value="Homeodomain-like_sf"/>
</dbReference>
<keyword evidence="2" id="KW-0238">DNA-binding</keyword>
<dbReference type="RefSeq" id="WP_121200895.1">
    <property type="nucleotide sequence ID" value="NZ_RBKU01000001.1"/>
</dbReference>
<evidence type="ECO:0000313" key="5">
    <source>
        <dbReference type="EMBL" id="RKR84923.1"/>
    </source>
</evidence>
<gene>
    <name evidence="5" type="ORF">BDD43_5176</name>
</gene>